<dbReference type="InterPro" id="IPR006311">
    <property type="entry name" value="TAT_signal"/>
</dbReference>
<proteinExistence type="predicted"/>
<dbReference type="Proteomes" id="UP001595528">
    <property type="component" value="Unassembled WGS sequence"/>
</dbReference>
<evidence type="ECO:0000256" key="2">
    <source>
        <dbReference type="RuleBase" id="RU363034"/>
    </source>
</evidence>
<reference evidence="7" key="1">
    <citation type="journal article" date="2019" name="Int. J. Syst. Evol. Microbiol.">
        <title>The Global Catalogue of Microorganisms (GCM) 10K type strain sequencing project: providing services to taxonomists for standard genome sequencing and annotation.</title>
        <authorList>
            <consortium name="The Broad Institute Genomics Platform"/>
            <consortium name="The Broad Institute Genome Sequencing Center for Infectious Disease"/>
            <person name="Wu L."/>
            <person name="Ma J."/>
        </authorList>
    </citation>
    <scope>NUCLEOTIDE SEQUENCE [LARGE SCALE GENOMIC DNA]</scope>
    <source>
        <strain evidence="7">KCTC 42964</strain>
    </source>
</reference>
<feature type="chain" id="PRO_5046477070" evidence="3">
    <location>
        <begin position="30"/>
        <end position="992"/>
    </location>
</feature>
<dbReference type="PROSITE" id="PS00134">
    <property type="entry name" value="TRYPSIN_HIS"/>
    <property type="match status" value="1"/>
</dbReference>
<evidence type="ECO:0000259" key="5">
    <source>
        <dbReference type="PROSITE" id="PS51208"/>
    </source>
</evidence>
<feature type="domain" description="Autotransporter" evidence="5">
    <location>
        <begin position="708"/>
        <end position="992"/>
    </location>
</feature>
<dbReference type="InterPro" id="IPR009003">
    <property type="entry name" value="Peptidase_S1_PA"/>
</dbReference>
<dbReference type="InterPro" id="IPR011050">
    <property type="entry name" value="Pectin_lyase_fold/virulence"/>
</dbReference>
<dbReference type="Pfam" id="PF03797">
    <property type="entry name" value="Autotransporter"/>
    <property type="match status" value="1"/>
</dbReference>
<dbReference type="InterPro" id="IPR018114">
    <property type="entry name" value="TRYPSIN_HIS"/>
</dbReference>
<dbReference type="InterPro" id="IPR033116">
    <property type="entry name" value="TRYPSIN_SER"/>
</dbReference>
<dbReference type="PROSITE" id="PS51318">
    <property type="entry name" value="TAT"/>
    <property type="match status" value="1"/>
</dbReference>
<dbReference type="SMART" id="SM00869">
    <property type="entry name" value="Autotransporter"/>
    <property type="match status" value="1"/>
</dbReference>
<dbReference type="RefSeq" id="WP_379907054.1">
    <property type="nucleotide sequence ID" value="NZ_JBHRTR010000054.1"/>
</dbReference>
<dbReference type="NCBIfam" id="TIGR01414">
    <property type="entry name" value="autotrans_barl"/>
    <property type="match status" value="1"/>
</dbReference>
<dbReference type="EMBL" id="JBHRTR010000054">
    <property type="protein sequence ID" value="MFC3231554.1"/>
    <property type="molecule type" value="Genomic_DNA"/>
</dbReference>
<dbReference type="PROSITE" id="PS51208">
    <property type="entry name" value="AUTOTRANSPORTER"/>
    <property type="match status" value="1"/>
</dbReference>
<dbReference type="InterPro" id="IPR001314">
    <property type="entry name" value="Peptidase_S1A"/>
</dbReference>
<dbReference type="SUPFAM" id="SSF51126">
    <property type="entry name" value="Pectin lyase-like"/>
    <property type="match status" value="1"/>
</dbReference>
<dbReference type="SUPFAM" id="SSF103515">
    <property type="entry name" value="Autotransporter"/>
    <property type="match status" value="1"/>
</dbReference>
<feature type="signal peptide" evidence="3">
    <location>
        <begin position="1"/>
        <end position="29"/>
    </location>
</feature>
<dbReference type="Gene3D" id="2.40.128.130">
    <property type="entry name" value="Autotransporter beta-domain"/>
    <property type="match status" value="1"/>
</dbReference>
<evidence type="ECO:0000313" key="7">
    <source>
        <dbReference type="Proteomes" id="UP001595528"/>
    </source>
</evidence>
<gene>
    <name evidence="6" type="ORF">ACFOGJ_30180</name>
</gene>
<keyword evidence="2" id="KW-0645">Protease</keyword>
<organism evidence="6 7">
    <name type="scientific">Marinibaculum pumilum</name>
    <dbReference type="NCBI Taxonomy" id="1766165"/>
    <lineage>
        <taxon>Bacteria</taxon>
        <taxon>Pseudomonadati</taxon>
        <taxon>Pseudomonadota</taxon>
        <taxon>Alphaproteobacteria</taxon>
        <taxon>Rhodospirillales</taxon>
        <taxon>Rhodospirillaceae</taxon>
        <taxon>Marinibaculum</taxon>
    </lineage>
</organism>
<evidence type="ECO:0000256" key="3">
    <source>
        <dbReference type="SAM" id="SignalP"/>
    </source>
</evidence>
<sequence>MAGQGKTKRFLLGTAAAAGLLAPLAAAHAISVRDDVAAAAGGVADWYDSGNAYPNVGSLRQGGQSSCTGSLINARTLLTAAHCFEDDASQTVQSDAAGPQMEVSFSPVSGTTVAANVQSVVVRPDFRTAEGNLAFHDIAIVALDRPVAGITPVILTTSQPAAGGRVLTVGYGGAFTGSDPAALVYDGKRRFAYNVLDFVAAGSGLPADRDGDPLADNALVVLAADFDRPGDPSYSSLGSAEALEGEGATVAGDSGGPLFLVMPDGSLVQVGVLAGGDGTAVAQSIAVEIGGQVYTGYGDLEIWTNVANYLDWLSTNAFLKEVAGQAGDGSWSSAAHWSGGVVPDNSTGYVNNGGARYYNVTLNQAGTTVLDMDPRIDSLMVDNDSAVLDIAAGRTLTAEVGSTLAAGTVAVAGSLVSPWLRLSGGTLSGSGTVTASQGVTQTGGTISPGGTGAIGSLGIAGPFTQSGGILLAELSSTAADRLAVSGGTASLKGGLQVALLGETPPDAGTRFAVVTGDAVDAASLADPAAIGAVTFTLERSATGVTVLVGREELTDIGADADQDGVAAALDAQRGNAAFEGVFDALDDLPQGQIREALEDMSEVPTTAGVTGRASSAQFLGAASQRVAAVRLGLAGDAGESMLALQALGAAPLSPAGLAEASRLAADATGPARLARPRFAGPVDGLGSAVAAGPALHVGAGSSLAAMTGTETDWGGWLQPYGTRTLRRGNDQGSRYDATLGGAAAGIDYRLADGLIVGASLGYARADVGYLDSSNSQRMRSYQGGLYAGWWDGPWSLEGGLGLALNRYENRRDIVFGTVNTSAEGRYDGTEYSAYAEGGYRFDLALAGRPVALTPVASLQALRLDTGGYTETGAGALNLAVSGDRVSSVKSGLGLSLATPFMLDDGRRITPEVRGRWLHEFADTNVSVDSRFATAGGAAFQVASDSLGRDAAVLGAGLQAELGPRLGFAAGYDVQLQSGLTVHAVTAKLRLGF</sequence>
<dbReference type="InterPro" id="IPR001254">
    <property type="entry name" value="Trypsin_dom"/>
</dbReference>
<evidence type="ECO:0000256" key="1">
    <source>
        <dbReference type="ARBA" id="ARBA00023157"/>
    </source>
</evidence>
<dbReference type="PROSITE" id="PS50240">
    <property type="entry name" value="TRYPSIN_DOM"/>
    <property type="match status" value="1"/>
</dbReference>
<feature type="domain" description="Peptidase S1" evidence="4">
    <location>
        <begin position="39"/>
        <end position="318"/>
    </location>
</feature>
<comment type="caution">
    <text evidence="6">The sequence shown here is derived from an EMBL/GenBank/DDBJ whole genome shotgun (WGS) entry which is preliminary data.</text>
</comment>
<dbReference type="InterPro" id="IPR036709">
    <property type="entry name" value="Autotransporte_beta_dom_sf"/>
</dbReference>
<dbReference type="InterPro" id="IPR043504">
    <property type="entry name" value="Peptidase_S1_PA_chymotrypsin"/>
</dbReference>
<dbReference type="InterPro" id="IPR005546">
    <property type="entry name" value="Autotransporte_beta"/>
</dbReference>
<keyword evidence="1" id="KW-1015">Disulfide bond</keyword>
<evidence type="ECO:0000313" key="6">
    <source>
        <dbReference type="EMBL" id="MFC3231554.1"/>
    </source>
</evidence>
<keyword evidence="7" id="KW-1185">Reference proteome</keyword>
<keyword evidence="2" id="KW-0378">Hydrolase</keyword>
<dbReference type="PANTHER" id="PTHR24253">
    <property type="entry name" value="TRANSMEMBRANE PROTEASE SERINE"/>
    <property type="match status" value="1"/>
</dbReference>
<protein>
    <submittedName>
        <fullName evidence="6">Autotransporter domain-containing protein</fullName>
    </submittedName>
</protein>
<dbReference type="PROSITE" id="PS00135">
    <property type="entry name" value="TRYPSIN_SER"/>
    <property type="match status" value="1"/>
</dbReference>
<dbReference type="SMART" id="SM00020">
    <property type="entry name" value="Tryp_SPc"/>
    <property type="match status" value="1"/>
</dbReference>
<dbReference type="SUPFAM" id="SSF50494">
    <property type="entry name" value="Trypsin-like serine proteases"/>
    <property type="match status" value="1"/>
</dbReference>
<dbReference type="PRINTS" id="PR00722">
    <property type="entry name" value="CHYMOTRYPSIN"/>
</dbReference>
<dbReference type="PANTHER" id="PTHR24253:SF153">
    <property type="entry name" value="SERINE PROTEASE HEPSIN"/>
    <property type="match status" value="1"/>
</dbReference>
<accession>A0ABV7LA92</accession>
<dbReference type="Gene3D" id="2.40.10.10">
    <property type="entry name" value="Trypsin-like serine proteases"/>
    <property type="match status" value="2"/>
</dbReference>
<dbReference type="InterPro" id="IPR006315">
    <property type="entry name" value="OM_autotransptr_brl_dom"/>
</dbReference>
<keyword evidence="2" id="KW-0720">Serine protease</keyword>
<evidence type="ECO:0000259" key="4">
    <source>
        <dbReference type="PROSITE" id="PS50240"/>
    </source>
</evidence>
<keyword evidence="3" id="KW-0732">Signal</keyword>
<dbReference type="Pfam" id="PF00089">
    <property type="entry name" value="Trypsin"/>
    <property type="match status" value="1"/>
</dbReference>
<name>A0ABV7LA92_9PROT</name>